<gene>
    <name evidence="4" type="ORF">ACFFI0_05325</name>
</gene>
<evidence type="ECO:0000256" key="2">
    <source>
        <dbReference type="SAM" id="SignalP"/>
    </source>
</evidence>
<evidence type="ECO:0000313" key="4">
    <source>
        <dbReference type="EMBL" id="MFC0317716.1"/>
    </source>
</evidence>
<dbReference type="InterPro" id="IPR036881">
    <property type="entry name" value="Glyco_hydro_3_C_sf"/>
</dbReference>
<reference evidence="4 5" key="1">
    <citation type="submission" date="2024-09" db="EMBL/GenBank/DDBJ databases">
        <authorList>
            <person name="Sun Q."/>
            <person name="Mori K."/>
        </authorList>
    </citation>
    <scope>NUCLEOTIDE SEQUENCE [LARGE SCALE GENOMIC DNA]</scope>
    <source>
        <strain evidence="4 5">CCM 7765</strain>
    </source>
</reference>
<dbReference type="RefSeq" id="WP_130854467.1">
    <property type="nucleotide sequence ID" value="NZ_JBHLWO010000001.1"/>
</dbReference>
<dbReference type="GO" id="GO:0016787">
    <property type="term" value="F:hydrolase activity"/>
    <property type="evidence" value="ECO:0007669"/>
    <property type="project" value="UniProtKB-KW"/>
</dbReference>
<dbReference type="Proteomes" id="UP001589774">
    <property type="component" value="Unassembled WGS sequence"/>
</dbReference>
<dbReference type="InterPro" id="IPR012338">
    <property type="entry name" value="Beta-lactam/transpept-like"/>
</dbReference>
<accession>A0ABV6HFS1</accession>
<proteinExistence type="predicted"/>
<feature type="signal peptide" evidence="2">
    <location>
        <begin position="1"/>
        <end position="22"/>
    </location>
</feature>
<dbReference type="Gene3D" id="3.40.710.10">
    <property type="entry name" value="DD-peptidase/beta-lactamase superfamily"/>
    <property type="match status" value="1"/>
</dbReference>
<keyword evidence="2" id="KW-0732">Signal</keyword>
<name>A0ABV6HFS1_9SPHI</name>
<dbReference type="SUPFAM" id="SSF56601">
    <property type="entry name" value="beta-lactamase/transpeptidase-like"/>
    <property type="match status" value="1"/>
</dbReference>
<keyword evidence="1 4" id="KW-0378">Hydrolase</keyword>
<evidence type="ECO:0000313" key="5">
    <source>
        <dbReference type="Proteomes" id="UP001589774"/>
    </source>
</evidence>
<feature type="chain" id="PRO_5045101166" evidence="2">
    <location>
        <begin position="23"/>
        <end position="604"/>
    </location>
</feature>
<sequence length="604" mass="67338">MYIPKHFSFLLIFLLIALNACAQSVHQEDIQQVLAQKKQSLSQTIALNNQTGLVPIKGLRDLKIASIDLGFEQSNQFNTMLSRYASVDTYRGDANLASLQLLSEQIKFHNLLIIQLAKDVAASQTILDFIKNEIASKKVIICGFGSPQKLALLDELDVPIIWSTDTTVIAAQNSASAIFGGIAITGKLTTNISPRFPAGSGFTTIKTRLGYDLPESVGIKSVNLTDPIGKIVREAIAEQATPGAVVMVIKNGTVIFEEAYGFHTYEKQRQTLTSDIFDMASISKITATTPAVMRLYEEKKIDLNQTIGHYLFQARQTNKSNVKLRDVMLHQAGFVPFIPFYKNLKPGDVSSDSSATHNVKIADGRYLLSDYYRKVMWPEMLQSKLETPGKYVYSDISMYVMKEVVEQQASEPIETYVQEQFYQPLGMYKTGYNPRRRFAKEEIVPTERDTYFRDTLLQGYVHDQGAAMANGVAGHAGIFSTANDLAIYGQMLLNKGTYGGEIYFAPRIVEEFTGKQSTVSRRGLGFDRKDPDTSKAYPSALASAATYGHTGYTGTCIWIDPEHQLTYIFLSNRVHPSVTNKLYELNIRSRIQDVIYEAIAKGLE</sequence>
<dbReference type="PANTHER" id="PTHR43283">
    <property type="entry name" value="BETA-LACTAMASE-RELATED"/>
    <property type="match status" value="1"/>
</dbReference>
<organism evidence="4 5">
    <name type="scientific">Olivibacter oleidegradans</name>
    <dbReference type="NCBI Taxonomy" id="760123"/>
    <lineage>
        <taxon>Bacteria</taxon>
        <taxon>Pseudomonadati</taxon>
        <taxon>Bacteroidota</taxon>
        <taxon>Sphingobacteriia</taxon>
        <taxon>Sphingobacteriales</taxon>
        <taxon>Sphingobacteriaceae</taxon>
        <taxon>Olivibacter</taxon>
    </lineage>
</organism>
<dbReference type="InterPro" id="IPR001466">
    <property type="entry name" value="Beta-lactam-related"/>
</dbReference>
<dbReference type="InterPro" id="IPR050789">
    <property type="entry name" value="Diverse_Enzym_Activities"/>
</dbReference>
<protein>
    <submittedName>
        <fullName evidence="4">Serine hydrolase domain-containing protein</fullName>
        <ecNumber evidence="4">3.-.-.-</ecNumber>
    </submittedName>
</protein>
<dbReference type="EC" id="3.-.-.-" evidence="4"/>
<evidence type="ECO:0000259" key="3">
    <source>
        <dbReference type="Pfam" id="PF00144"/>
    </source>
</evidence>
<evidence type="ECO:0000256" key="1">
    <source>
        <dbReference type="ARBA" id="ARBA00022801"/>
    </source>
</evidence>
<dbReference type="Gene3D" id="3.40.50.1700">
    <property type="entry name" value="Glycoside hydrolase family 3 C-terminal domain"/>
    <property type="match status" value="1"/>
</dbReference>
<keyword evidence="5" id="KW-1185">Reference proteome</keyword>
<dbReference type="EMBL" id="JBHLWO010000001">
    <property type="protein sequence ID" value="MFC0317716.1"/>
    <property type="molecule type" value="Genomic_DNA"/>
</dbReference>
<comment type="caution">
    <text evidence="4">The sequence shown here is derived from an EMBL/GenBank/DDBJ whole genome shotgun (WGS) entry which is preliminary data.</text>
</comment>
<feature type="domain" description="Beta-lactamase-related" evidence="3">
    <location>
        <begin position="230"/>
        <end position="578"/>
    </location>
</feature>
<dbReference type="Pfam" id="PF00144">
    <property type="entry name" value="Beta-lactamase"/>
    <property type="match status" value="1"/>
</dbReference>
<dbReference type="PANTHER" id="PTHR43283:SF11">
    <property type="entry name" value="BETA-LACTAMASE-RELATED DOMAIN-CONTAINING PROTEIN"/>
    <property type="match status" value="1"/>
</dbReference>